<name>A0A239K2N6_9ACTN</name>
<gene>
    <name evidence="2" type="ORF">SAMN05216276_102564</name>
</gene>
<protein>
    <submittedName>
        <fullName evidence="2">8-oxo-dGTP pyrophosphatase MutT, NUDIX family</fullName>
    </submittedName>
</protein>
<sequence length="190" mass="21046">MAEVGLLAEMLTRYRPSSAVEAADLDRVRALLAAGDDPWSRSTPLHVTVSATIVHRATRRVLLRWHARQQAWLQVGGHADPGETDPLRVLLRESEEETGLSDLTPWPDSSMIHLVIVPVAAGGHEPSHEHADLRFVLQTRTPQAVRPENASAPLRWLSVEQAREATAEANVRETLSRVEHLLEHAPGNTR</sequence>
<evidence type="ECO:0000313" key="2">
    <source>
        <dbReference type="EMBL" id="SNT12345.1"/>
    </source>
</evidence>
<accession>A0A239K2N6</accession>
<dbReference type="Pfam" id="PF00293">
    <property type="entry name" value="NUDIX"/>
    <property type="match status" value="1"/>
</dbReference>
<keyword evidence="3" id="KW-1185">Reference proteome</keyword>
<dbReference type="InterPro" id="IPR015797">
    <property type="entry name" value="NUDIX_hydrolase-like_dom_sf"/>
</dbReference>
<dbReference type="CDD" id="cd03674">
    <property type="entry name" value="NUDIX_Hydrolase"/>
    <property type="match status" value="1"/>
</dbReference>
<dbReference type="AlphaFoldDB" id="A0A239K2N6"/>
<dbReference type="PROSITE" id="PS51462">
    <property type="entry name" value="NUDIX"/>
    <property type="match status" value="1"/>
</dbReference>
<feature type="domain" description="Nudix hydrolase" evidence="1">
    <location>
        <begin position="44"/>
        <end position="179"/>
    </location>
</feature>
<dbReference type="InterPro" id="IPR000086">
    <property type="entry name" value="NUDIX_hydrolase_dom"/>
</dbReference>
<dbReference type="EMBL" id="FZOD01000025">
    <property type="protein sequence ID" value="SNT12345.1"/>
    <property type="molecule type" value="Genomic_DNA"/>
</dbReference>
<evidence type="ECO:0000259" key="1">
    <source>
        <dbReference type="PROSITE" id="PS51462"/>
    </source>
</evidence>
<dbReference type="SUPFAM" id="SSF55811">
    <property type="entry name" value="Nudix"/>
    <property type="match status" value="1"/>
</dbReference>
<evidence type="ECO:0000313" key="3">
    <source>
        <dbReference type="Proteomes" id="UP000198282"/>
    </source>
</evidence>
<dbReference type="Proteomes" id="UP000198282">
    <property type="component" value="Unassembled WGS sequence"/>
</dbReference>
<proteinExistence type="predicted"/>
<dbReference type="Gene3D" id="3.90.79.10">
    <property type="entry name" value="Nucleoside Triphosphate Pyrophosphohydrolase"/>
    <property type="match status" value="1"/>
</dbReference>
<organism evidence="2 3">
    <name type="scientific">Streptosporangium subroseum</name>
    <dbReference type="NCBI Taxonomy" id="106412"/>
    <lineage>
        <taxon>Bacteria</taxon>
        <taxon>Bacillati</taxon>
        <taxon>Actinomycetota</taxon>
        <taxon>Actinomycetes</taxon>
        <taxon>Streptosporangiales</taxon>
        <taxon>Streptosporangiaceae</taxon>
        <taxon>Streptosporangium</taxon>
    </lineage>
</organism>
<reference evidence="2 3" key="1">
    <citation type="submission" date="2017-06" db="EMBL/GenBank/DDBJ databases">
        <authorList>
            <person name="Kim H.J."/>
            <person name="Triplett B.A."/>
        </authorList>
    </citation>
    <scope>NUCLEOTIDE SEQUENCE [LARGE SCALE GENOMIC DNA]</scope>
    <source>
        <strain evidence="2 3">CGMCC 4.2132</strain>
    </source>
</reference>